<feature type="compositionally biased region" description="Basic and acidic residues" evidence="1">
    <location>
        <begin position="192"/>
        <end position="203"/>
    </location>
</feature>
<keyword evidence="3" id="KW-1185">Reference proteome</keyword>
<evidence type="ECO:0000313" key="2">
    <source>
        <dbReference type="EMBL" id="OLP83664.1"/>
    </source>
</evidence>
<feature type="compositionally biased region" description="Polar residues" evidence="1">
    <location>
        <begin position="215"/>
        <end position="224"/>
    </location>
</feature>
<gene>
    <name evidence="2" type="ORF">AK812_SmicGene35564</name>
</gene>
<feature type="compositionally biased region" description="Basic and acidic residues" evidence="1">
    <location>
        <begin position="2216"/>
        <end position="2226"/>
    </location>
</feature>
<feature type="region of interest" description="Disordered" evidence="1">
    <location>
        <begin position="2352"/>
        <end position="2371"/>
    </location>
</feature>
<feature type="region of interest" description="Disordered" evidence="1">
    <location>
        <begin position="2216"/>
        <end position="2274"/>
    </location>
</feature>
<feature type="region of interest" description="Disordered" evidence="1">
    <location>
        <begin position="185"/>
        <end position="243"/>
    </location>
</feature>
<sequence length="2371" mass="262351">MSAKQISKAIEDDPEGYQSDLRDYEQSRREGKRYRGEKATSVVAQTRQGMQTRRLLGYLWTEPLLQKHNVGHLWKSLPKQSVSHMGKMVQGVLRESFAAGTVEVYETSDTQAVRTQVAAECEADEVEQADKAFQELGAGLRLQAVDQEPHEDGTEAGILLKNTKRAKVDADEDDFMQVWGISSLTSSSSSRAPKDKGDKDDSQIKPPKKQKMLTPPSSRNQSLPSAEAAGSASDTASNAEPAPFSGFGQSASWLFGLKAAKGHGKSNHKDLKELDATDKVLNQHDNFKKYLAQDSTFMSLTFQKVTAHSEKLHSRNTQELQKIYRDLTNGQTDGRACQIMKKLAKALTEIGPMCQFVSAFRDQEATAETMMEGLAEARDVDLEISGEAEKVCMARLLLQTAKAGKHDDFFGALESSKLQGLFREDKDGMNGFLFCSLKSALTNILNTELEAPGFENFAKEMKEAGHISAEEKQAREAKRSEAVQKVALDRTRQLLSFLDGFRGSKVCEDWAENQKECVQIVQWLDDISKLHMLASSALADEGEAITVEKVDELKASRNQLLAKKSNFAESMTLWPLGQFVQQKANSRVEIFLRDQSLKADLGQCVQLAAQLKPFTTDVLFKADSLDIAIPGATKVIEMVQKFSMVQQLGSKLFLQNSGEQIRLVNLKITELQNAVLGASVHKFRKTVGEKLAHSLESLAKGEMDANADLTAGLVEHCNEAKNFNPVQANVLNKCLGGWAAPIQEALQETRTFWTRFASVVPAIVGLLCPTSAACVVPRLLCSDMVALMEVYNDPSKMQLVQKICVDLGSHVLSIGDAMRRILSSESSSFLQFTAFLSSSSNEEGLVQEVVGEFQGDDDKVVVDYIGMYKLYGKYLPEDFECVAFKAPSGESTAISSASLCAAGACLPLAKMIVHFASWTKEFRSMSAGGVVLDTCPTNPAEVASFFGKSRMHMLGEKAHETAKYMHTLRVAYEAAEATNHEMARRFVVSCASKAPQLLGKVIDMVQEDVKTIMSGLSNSYAKVSVREKFHASLEQGSLDGKLGDAMCNDASVQQIYRFLNYGMDSFTALKQVMIGISGAATMLGRDCFDMSGFEVTTVSSKAVIQTIQEFTGSHESGEQVSLQCISSMVKPTAERHLDGYQHLFCIKDLWGQWGMATTFFAWFSKNEASGILQQHSDMWGLSRKHIVRHDAYKGECQAFTWPGLKYDCVSAAGYMLLLGTLAQIRGLAQDTQNKCLDLLRRMTKLLEFSDGLKLLPSLTLQVQDGQVRLKSFLKLFDVEVQASLKQRWENCVSLGTSRKNLGGYVPVADVCWFLFRLRADAEGCLQRVPVTRLQKRMVHKLAQAWELGMSQGCIHLRDTPPRQQEEAGQTPWSSGSRTRNANLARQELLKRFLARGGGFVTGLRNRSNTEICPTDLELPGTLANSLGACAAHQFLTGYFMDARSALLQKLGQQKYRHMSFQEDAAKVGTYEVLEVLVSADGLLISSPISLLPQLKETTESTAADNLAKAADFVPKTALQDLKGAQGSCGPANLSPTEKIATRSKLLAINHSLNALIDYRFADSLPPHAFRPCRQGERRNIVHWKGLDLSYLWRPDSKEVVWQTTQYPGWESIVRLSALQDEGDAGGAYQLAQNGLAICVHRDTMHKLHREEVLAAQEVPEIVLTRKQIMLVLKFDRAPWKTSSFGRRLAEARDRVDEIPADHPLVQLVSGGVISDLNLSPDASPSQVKQAIVAYARSRQGSTGAEHKSGRWCDLLDSFRRLRPEWHIRLFLHLYAMILEGRNPWHALSQSLDKAGSDDDLALAPKVLRVREDQSVAGSLRIRSYVVKHWPGLIRDTFKSALCKETIQDLIWNIDDPEHLLAVHWRHTVATVRRFHDFSTLYEHFPHRFFMLLDPSPDVAQRCLKQMEAEWRFLLRQEEAAHNASDLYPLNAVPHVRWHCYREVMTFCQERQWKLTDEVKELVRSWLADPSSTLGCENCFRGLRLGEKGQAGREVAPVQLQTASIKAVAERYDSFQTISPSPSVVHSVPVKQVIKNSIFSAKRDTAANTGLQDFNSIARESATSPHFFNRKALNLWATCKRLDGNLSTVWTAELARSGQGGRWPEPICGCHPDKWGGSDEGLSANALKKLCTAKGCLARGNMTKKATCELLLNHMGYDKGKAEIILATFKQKAKKTDEEDAANEDDDDVATPEAVLGMDVCCEAELLSKLLSKMEKREEAAEKEKGSPDSAAAPSASAKGSRTHAASAGHEAKAVIPWPAEERGSKQGGMDASDLDVPPGCRISHHTPPAASPFLQGFLPEGHVWRNGRGSISRAYRPATTTSTASTRVVRSYDAAAAEVSEWLWSWWEAQGKPGCSTEAESSEPAAKRQKK</sequence>
<dbReference type="OrthoDB" id="438650at2759"/>
<protein>
    <submittedName>
        <fullName evidence="2">Uncharacterized protein</fullName>
    </submittedName>
</protein>
<accession>A0A1Q9CL61</accession>
<reference evidence="2 3" key="1">
    <citation type="submission" date="2016-02" db="EMBL/GenBank/DDBJ databases">
        <title>Genome analysis of coral dinoflagellate symbionts highlights evolutionary adaptations to a symbiotic lifestyle.</title>
        <authorList>
            <person name="Aranda M."/>
            <person name="Li Y."/>
            <person name="Liew Y.J."/>
            <person name="Baumgarten S."/>
            <person name="Simakov O."/>
            <person name="Wilson M."/>
            <person name="Piel J."/>
            <person name="Ashoor H."/>
            <person name="Bougouffa S."/>
            <person name="Bajic V.B."/>
            <person name="Ryu T."/>
            <person name="Ravasi T."/>
            <person name="Bayer T."/>
            <person name="Micklem G."/>
            <person name="Kim H."/>
            <person name="Bhak J."/>
            <person name="Lajeunesse T.C."/>
            <person name="Voolstra C.R."/>
        </authorList>
    </citation>
    <scope>NUCLEOTIDE SEQUENCE [LARGE SCALE GENOMIC DNA]</scope>
    <source>
        <strain evidence="2 3">CCMP2467</strain>
    </source>
</reference>
<proteinExistence type="predicted"/>
<dbReference type="Proteomes" id="UP000186817">
    <property type="component" value="Unassembled WGS sequence"/>
</dbReference>
<organism evidence="2 3">
    <name type="scientific">Symbiodinium microadriaticum</name>
    <name type="common">Dinoflagellate</name>
    <name type="synonym">Zooxanthella microadriatica</name>
    <dbReference type="NCBI Taxonomy" id="2951"/>
    <lineage>
        <taxon>Eukaryota</taxon>
        <taxon>Sar</taxon>
        <taxon>Alveolata</taxon>
        <taxon>Dinophyceae</taxon>
        <taxon>Suessiales</taxon>
        <taxon>Symbiodiniaceae</taxon>
        <taxon>Symbiodinium</taxon>
    </lineage>
</organism>
<feature type="compositionally biased region" description="Basic and acidic residues" evidence="1">
    <location>
        <begin position="20"/>
        <end position="38"/>
    </location>
</feature>
<name>A0A1Q9CL61_SYMMI</name>
<feature type="region of interest" description="Disordered" evidence="1">
    <location>
        <begin position="1"/>
        <end position="42"/>
    </location>
</feature>
<feature type="compositionally biased region" description="Low complexity" evidence="1">
    <location>
        <begin position="2227"/>
        <end position="2239"/>
    </location>
</feature>
<evidence type="ECO:0000256" key="1">
    <source>
        <dbReference type="SAM" id="MobiDB-lite"/>
    </source>
</evidence>
<feature type="region of interest" description="Disordered" evidence="1">
    <location>
        <begin position="1360"/>
        <end position="1379"/>
    </location>
</feature>
<feature type="compositionally biased region" description="Polar residues" evidence="1">
    <location>
        <begin position="1366"/>
        <end position="1379"/>
    </location>
</feature>
<comment type="caution">
    <text evidence="2">The sequence shown here is derived from an EMBL/GenBank/DDBJ whole genome shotgun (WGS) entry which is preliminary data.</text>
</comment>
<dbReference type="EMBL" id="LSRX01001101">
    <property type="protein sequence ID" value="OLP83664.1"/>
    <property type="molecule type" value="Genomic_DNA"/>
</dbReference>
<evidence type="ECO:0000313" key="3">
    <source>
        <dbReference type="Proteomes" id="UP000186817"/>
    </source>
</evidence>